<dbReference type="Pfam" id="PF12697">
    <property type="entry name" value="Abhydrolase_6"/>
    <property type="match status" value="1"/>
</dbReference>
<comment type="caution">
    <text evidence="3">The sequence shown here is derived from an EMBL/GenBank/DDBJ whole genome shotgun (WGS) entry which is preliminary data.</text>
</comment>
<dbReference type="AlphaFoldDB" id="A0AAN9UUJ6"/>
<accession>A0AAN9UUJ6</accession>
<evidence type="ECO:0000256" key="1">
    <source>
        <dbReference type="SAM" id="MobiDB-lite"/>
    </source>
</evidence>
<gene>
    <name evidence="3" type="ORF">SLS62_004532</name>
</gene>
<dbReference type="PANTHER" id="PTHR47842">
    <property type="entry name" value="EXPRESSED PROTEIN"/>
    <property type="match status" value="1"/>
</dbReference>
<organism evidence="3 4">
    <name type="scientific">Diatrype stigma</name>
    <dbReference type="NCBI Taxonomy" id="117547"/>
    <lineage>
        <taxon>Eukaryota</taxon>
        <taxon>Fungi</taxon>
        <taxon>Dikarya</taxon>
        <taxon>Ascomycota</taxon>
        <taxon>Pezizomycotina</taxon>
        <taxon>Sordariomycetes</taxon>
        <taxon>Xylariomycetidae</taxon>
        <taxon>Xylariales</taxon>
        <taxon>Diatrypaceae</taxon>
        <taxon>Diatrype</taxon>
    </lineage>
</organism>
<dbReference type="InterPro" id="IPR000073">
    <property type="entry name" value="AB_hydrolase_1"/>
</dbReference>
<dbReference type="PANTHER" id="PTHR47842:SF1">
    <property type="entry name" value="DUF676 DOMAIN-CONTAINING PROTEIN"/>
    <property type="match status" value="1"/>
</dbReference>
<dbReference type="Gene3D" id="3.40.50.1820">
    <property type="entry name" value="alpha/beta hydrolase"/>
    <property type="match status" value="1"/>
</dbReference>
<evidence type="ECO:0000313" key="3">
    <source>
        <dbReference type="EMBL" id="KAK7753457.1"/>
    </source>
</evidence>
<evidence type="ECO:0000259" key="2">
    <source>
        <dbReference type="Pfam" id="PF12697"/>
    </source>
</evidence>
<dbReference type="EMBL" id="JAKJXP020000028">
    <property type="protein sequence ID" value="KAK7753457.1"/>
    <property type="molecule type" value="Genomic_DNA"/>
</dbReference>
<name>A0AAN9UUJ6_9PEZI</name>
<keyword evidence="4" id="KW-1185">Reference proteome</keyword>
<proteinExistence type="predicted"/>
<dbReference type="Proteomes" id="UP001320420">
    <property type="component" value="Unassembled WGS sequence"/>
</dbReference>
<feature type="domain" description="AB hydrolase-1" evidence="2">
    <location>
        <begin position="20"/>
        <end position="133"/>
    </location>
</feature>
<dbReference type="InterPro" id="IPR029058">
    <property type="entry name" value="AB_hydrolase_fold"/>
</dbReference>
<feature type="region of interest" description="Disordered" evidence="1">
    <location>
        <begin position="221"/>
        <end position="252"/>
    </location>
</feature>
<sequence>MMLTTTTTTPRKRKTLLLCFIHGFKGSEDTFGERSEFSRHLETIVSASLLGGGGGGGDAGVDVDVRAVTYPKYETRGDLRECVARFRDWLLERVIDAEVANGAASPTVDPSVRVVLVGHSMGGIVAAETAISIASEKPIVSNNNSDNNNNEGKEYGEASFNGLMFPYIQGVLAFDTPYLGIAPGVVAHGAEGHYQKAAAALEQLSGLSGMLFGGGGGGASAAASQQRAKTKTAGALPAPPPPPEEKKGGGGGGGWGSWGKIAMYAGAAGAAVAAGGAAYANRQQLSEGWSWVGSHLEFVGCLARGEELRARVTAMARLSRELGVGFANLYTRLGKGAASKQISTVGLVMGNQRTFCNLPKKQQNLASVGVWKEAINDKAEDETTAHMNMFEPRENPGYAQLSEDAKNLIVEWTRNEWYQSSSHGDLEAHAESLI</sequence>
<reference evidence="3 4" key="1">
    <citation type="submission" date="2024-02" db="EMBL/GenBank/DDBJ databases">
        <title>De novo assembly and annotation of 12 fungi associated with fruit tree decline syndrome in Ontario, Canada.</title>
        <authorList>
            <person name="Sulman M."/>
            <person name="Ellouze W."/>
            <person name="Ilyukhin E."/>
        </authorList>
    </citation>
    <scope>NUCLEOTIDE SEQUENCE [LARGE SCALE GENOMIC DNA]</scope>
    <source>
        <strain evidence="3 4">M11/M66-122</strain>
    </source>
</reference>
<dbReference type="SUPFAM" id="SSF53474">
    <property type="entry name" value="alpha/beta-Hydrolases"/>
    <property type="match status" value="1"/>
</dbReference>
<evidence type="ECO:0000313" key="4">
    <source>
        <dbReference type="Proteomes" id="UP001320420"/>
    </source>
</evidence>
<protein>
    <recommendedName>
        <fullName evidence="2">AB hydrolase-1 domain-containing protein</fullName>
    </recommendedName>
</protein>